<proteinExistence type="predicted"/>
<comment type="catalytic activity">
    <reaction evidence="5">
        <text>L-glutamyl-[protein] + L-glutamate + ATP = gamma-L-glutamyl-L-glutamyl-[protein] + ADP + phosphate + H(+)</text>
        <dbReference type="Rhea" id="RHEA:60144"/>
        <dbReference type="Rhea" id="RHEA-COMP:10208"/>
        <dbReference type="Rhea" id="RHEA-COMP:15517"/>
        <dbReference type="ChEBI" id="CHEBI:15378"/>
        <dbReference type="ChEBI" id="CHEBI:29973"/>
        <dbReference type="ChEBI" id="CHEBI:29985"/>
        <dbReference type="ChEBI" id="CHEBI:30616"/>
        <dbReference type="ChEBI" id="CHEBI:43474"/>
        <dbReference type="ChEBI" id="CHEBI:143622"/>
        <dbReference type="ChEBI" id="CHEBI:456216"/>
    </reaction>
    <physiologicalReaction direction="left-to-right" evidence="5">
        <dbReference type="Rhea" id="RHEA:60145"/>
    </physiologicalReaction>
</comment>
<dbReference type="OrthoDB" id="202825at2759"/>
<dbReference type="GO" id="GO:0070740">
    <property type="term" value="F:tubulin-glutamic acid ligase activity"/>
    <property type="evidence" value="ECO:0007669"/>
    <property type="project" value="TreeGrafter"/>
</dbReference>
<feature type="region of interest" description="Disordered" evidence="6">
    <location>
        <begin position="397"/>
        <end position="425"/>
    </location>
</feature>
<reference evidence="7" key="1">
    <citation type="journal article" date="2020" name="bioRxiv">
        <title>Comparative genomics of Chlamydomonas.</title>
        <authorList>
            <person name="Craig R.J."/>
            <person name="Hasan A.R."/>
            <person name="Ness R.W."/>
            <person name="Keightley P.D."/>
        </authorList>
    </citation>
    <scope>NUCLEOTIDE SEQUENCE</scope>
    <source>
        <strain evidence="7">CCAP 11/70</strain>
    </source>
</reference>
<evidence type="ECO:0000313" key="7">
    <source>
        <dbReference type="EMBL" id="KAG2495865.1"/>
    </source>
</evidence>
<gene>
    <name evidence="7" type="ORF">HYH03_006103</name>
</gene>
<keyword evidence="1" id="KW-0436">Ligase</keyword>
<keyword evidence="2" id="KW-0547">Nucleotide-binding</keyword>
<evidence type="ECO:0000256" key="3">
    <source>
        <dbReference type="ARBA" id="ARBA00022840"/>
    </source>
</evidence>
<dbReference type="GO" id="GO:0015631">
    <property type="term" value="F:tubulin binding"/>
    <property type="evidence" value="ECO:0007669"/>
    <property type="project" value="TreeGrafter"/>
</dbReference>
<dbReference type="GO" id="GO:0005524">
    <property type="term" value="F:ATP binding"/>
    <property type="evidence" value="ECO:0007669"/>
    <property type="project" value="UniProtKB-KW"/>
</dbReference>
<dbReference type="GO" id="GO:0036064">
    <property type="term" value="C:ciliary basal body"/>
    <property type="evidence" value="ECO:0007669"/>
    <property type="project" value="TreeGrafter"/>
</dbReference>
<keyword evidence="3" id="KW-0067">ATP-binding</keyword>
<keyword evidence="8" id="KW-1185">Reference proteome</keyword>
<dbReference type="Proteomes" id="UP000612055">
    <property type="component" value="Unassembled WGS sequence"/>
</dbReference>
<feature type="compositionally biased region" description="Basic and acidic residues" evidence="6">
    <location>
        <begin position="133"/>
        <end position="142"/>
    </location>
</feature>
<dbReference type="Pfam" id="PF03133">
    <property type="entry name" value="TTL"/>
    <property type="match status" value="2"/>
</dbReference>
<accession>A0A836C0L5</accession>
<feature type="region of interest" description="Disordered" evidence="6">
    <location>
        <begin position="210"/>
        <end position="245"/>
    </location>
</feature>
<dbReference type="PROSITE" id="PS51221">
    <property type="entry name" value="TTL"/>
    <property type="match status" value="1"/>
</dbReference>
<dbReference type="InterPro" id="IPR004344">
    <property type="entry name" value="TTL/TTLL_fam"/>
</dbReference>
<dbReference type="AlphaFoldDB" id="A0A836C0L5"/>
<comment type="caution">
    <text evidence="7">The sequence shown here is derived from an EMBL/GenBank/DDBJ whole genome shotgun (WGS) entry which is preliminary data.</text>
</comment>
<name>A0A836C0L5_9CHLO</name>
<dbReference type="EMBL" id="JAEHOE010000022">
    <property type="protein sequence ID" value="KAG2495865.1"/>
    <property type="molecule type" value="Genomic_DNA"/>
</dbReference>
<feature type="compositionally biased region" description="Gly residues" evidence="6">
    <location>
        <begin position="566"/>
        <end position="577"/>
    </location>
</feature>
<feature type="compositionally biased region" description="Gly residues" evidence="6">
    <location>
        <begin position="230"/>
        <end position="242"/>
    </location>
</feature>
<protein>
    <recommendedName>
        <fullName evidence="4">Tubulin--tyrosine ligase-like protein 5</fullName>
    </recommendedName>
</protein>
<evidence type="ECO:0000313" key="8">
    <source>
        <dbReference type="Proteomes" id="UP000612055"/>
    </source>
</evidence>
<evidence type="ECO:0000256" key="1">
    <source>
        <dbReference type="ARBA" id="ARBA00022598"/>
    </source>
</evidence>
<evidence type="ECO:0000256" key="6">
    <source>
        <dbReference type="SAM" id="MobiDB-lite"/>
    </source>
</evidence>
<evidence type="ECO:0000256" key="5">
    <source>
        <dbReference type="ARBA" id="ARBA00049274"/>
    </source>
</evidence>
<dbReference type="SUPFAM" id="SSF56059">
    <property type="entry name" value="Glutathione synthetase ATP-binding domain-like"/>
    <property type="match status" value="1"/>
</dbReference>
<dbReference type="Gene3D" id="3.30.470.20">
    <property type="entry name" value="ATP-grasp fold, B domain"/>
    <property type="match status" value="1"/>
</dbReference>
<feature type="region of interest" description="Disordered" evidence="6">
    <location>
        <begin position="1"/>
        <end position="72"/>
    </location>
</feature>
<evidence type="ECO:0000256" key="2">
    <source>
        <dbReference type="ARBA" id="ARBA00022741"/>
    </source>
</evidence>
<feature type="compositionally biased region" description="Basic residues" evidence="6">
    <location>
        <begin position="34"/>
        <end position="49"/>
    </location>
</feature>
<feature type="region of interest" description="Disordered" evidence="6">
    <location>
        <begin position="566"/>
        <end position="606"/>
    </location>
</feature>
<organism evidence="7 8">
    <name type="scientific">Edaphochlamys debaryana</name>
    <dbReference type="NCBI Taxonomy" id="47281"/>
    <lineage>
        <taxon>Eukaryota</taxon>
        <taxon>Viridiplantae</taxon>
        <taxon>Chlorophyta</taxon>
        <taxon>core chlorophytes</taxon>
        <taxon>Chlorophyceae</taxon>
        <taxon>CS clade</taxon>
        <taxon>Chlamydomonadales</taxon>
        <taxon>Chlamydomonadales incertae sedis</taxon>
        <taxon>Edaphochlamys</taxon>
    </lineage>
</organism>
<dbReference type="PANTHER" id="PTHR12241">
    <property type="entry name" value="TUBULIN POLYGLUTAMYLASE"/>
    <property type="match status" value="1"/>
</dbReference>
<feature type="compositionally biased region" description="Low complexity" evidence="6">
    <location>
        <begin position="397"/>
        <end position="418"/>
    </location>
</feature>
<dbReference type="PANTHER" id="PTHR12241:SF145">
    <property type="entry name" value="TUBULIN POLYGLUTAMYLASE TTLL5"/>
    <property type="match status" value="1"/>
</dbReference>
<feature type="compositionally biased region" description="Low complexity" evidence="6">
    <location>
        <begin position="584"/>
        <end position="599"/>
    </location>
</feature>
<dbReference type="GO" id="GO:0000226">
    <property type="term" value="P:microtubule cytoskeleton organization"/>
    <property type="evidence" value="ECO:0007669"/>
    <property type="project" value="TreeGrafter"/>
</dbReference>
<evidence type="ECO:0000256" key="4">
    <source>
        <dbReference type="ARBA" id="ARBA00041448"/>
    </source>
</evidence>
<feature type="region of interest" description="Disordered" evidence="6">
    <location>
        <begin position="123"/>
        <end position="159"/>
    </location>
</feature>
<sequence length="606" mass="64234">MIVVASESPSSRSEAGTGRVDEALPLANLSPAPRRARLNSRQRCSKHASRSLPPGRTLGTSGNGGGPLEPPSALVVDRRAHLLRGGPAVPQPALPFRFWIDEVLWSQGRVAVQLAEQVFTEAGGLRTGGPTRQQERERKQAERLGGSEPSHGGPLGSQHTGAWEVLWTKSTYAIPAARAMRPGQLVSALIGLNSLTMKKRMLLTLRAAYGTGGLTKPPRDTPGAEPRPGGPSGPGAGPGGKSGSDLGAYDITPLSFALPEELDEWAEHVRQEAKSRRRQRKGGAGAEPLWILKTGQDAGKGLSLLPADRAVAFAREQLRKTAGAGGVGPDGGDPASRRASQLQVAQAYVADPFLLLGRKFHLRLWVLVTSALPLRAYLHRRGLVLFSSDPYDPAAASASSASSSSTAAPPATSTAAASGLPSSEQLAPHALPSSHITNYARNSNTLVWSLQQLEDHLGPNRFGPLWASLRSSCARAIAASQASLAEATAWLRPAVREYGFQMMGVDFLLDERLKPWLLEFNSSPSIMVQHEDEAVRQLIYEQKYGMMRDVWGAVQWRVYPPADAGGAGGAAGAGDGGSGRRRGPVSAAEAARMEAQGAGEFERLLP</sequence>